<dbReference type="AlphaFoldDB" id="A0A5C8DZ25"/>
<sequence length="106" mass="12746">MTDWEYEKYNSNKEKVFTDNFINEKILKSIRRKDLITKIPLAKNNCYSIIRMLDSLNQLITYNDKINHIEIGNFYGNIFNEIEELTKNTENKIKEIREKIINNVEI</sequence>
<dbReference type="EMBL" id="SAXX01000022">
    <property type="protein sequence ID" value="TXJ30857.1"/>
    <property type="molecule type" value="Genomic_DNA"/>
</dbReference>
<gene>
    <name evidence="1" type="ORF">EPJ69_08445</name>
</gene>
<proteinExistence type="predicted"/>
<evidence type="ECO:0000313" key="2">
    <source>
        <dbReference type="Proteomes" id="UP000324707"/>
    </source>
</evidence>
<comment type="caution">
    <text evidence="1">The sequence shown here is derived from an EMBL/GenBank/DDBJ whole genome shotgun (WGS) entry which is preliminary data.</text>
</comment>
<organism evidence="1 2">
    <name type="scientific">Brachyspira aalborgi</name>
    <dbReference type="NCBI Taxonomy" id="29522"/>
    <lineage>
        <taxon>Bacteria</taxon>
        <taxon>Pseudomonadati</taxon>
        <taxon>Spirochaetota</taxon>
        <taxon>Spirochaetia</taxon>
        <taxon>Brachyspirales</taxon>
        <taxon>Brachyspiraceae</taxon>
        <taxon>Brachyspira</taxon>
    </lineage>
</organism>
<dbReference type="RefSeq" id="WP_147737028.1">
    <property type="nucleotide sequence ID" value="NZ_SAXX01000022.1"/>
</dbReference>
<name>A0A5C8DZ25_9SPIR</name>
<reference evidence="1 2" key="1">
    <citation type="journal article" date="1992" name="Lakartidningen">
        <title>[Penicillin V and not amoxicillin is the first choice preparation in acute otitis].</title>
        <authorList>
            <person name="Kamme C."/>
            <person name="Lundgren K."/>
            <person name="Prellner K."/>
        </authorList>
    </citation>
    <scope>NUCLEOTIDE SEQUENCE [LARGE SCALE GENOMIC DNA]</scope>
    <source>
        <strain evidence="1 2">PC5538III-lc</strain>
    </source>
</reference>
<protein>
    <submittedName>
        <fullName evidence="1">Uncharacterized protein</fullName>
    </submittedName>
</protein>
<evidence type="ECO:0000313" key="1">
    <source>
        <dbReference type="EMBL" id="TXJ30857.1"/>
    </source>
</evidence>
<accession>A0A5C8DZ25</accession>
<dbReference type="Proteomes" id="UP000324707">
    <property type="component" value="Unassembled WGS sequence"/>
</dbReference>